<dbReference type="InterPro" id="IPR000131">
    <property type="entry name" value="ATP_synth_F1_gsu"/>
</dbReference>
<dbReference type="Gene3D" id="1.10.287.80">
    <property type="entry name" value="ATP synthase, gamma subunit, helix hairpin domain"/>
    <property type="match status" value="1"/>
</dbReference>
<keyword evidence="7" id="KW-0472">Membrane</keyword>
<evidence type="ECO:0000313" key="11">
    <source>
        <dbReference type="Proteomes" id="UP001596422"/>
    </source>
</evidence>
<organism evidence="10 11">
    <name type="scientific">Marinobacterium aestuariivivens</name>
    <dbReference type="NCBI Taxonomy" id="1698799"/>
    <lineage>
        <taxon>Bacteria</taxon>
        <taxon>Pseudomonadati</taxon>
        <taxon>Pseudomonadota</taxon>
        <taxon>Gammaproteobacteria</taxon>
        <taxon>Oceanospirillales</taxon>
        <taxon>Oceanospirillaceae</taxon>
        <taxon>Marinobacterium</taxon>
    </lineage>
</organism>
<comment type="subcellular location">
    <subcellularLocation>
        <location evidence="2">Membrane</location>
        <topology evidence="2">Peripheral membrane protein</topology>
    </subcellularLocation>
</comment>
<keyword evidence="4" id="KW-0813">Transport</keyword>
<keyword evidence="5" id="KW-0375">Hydrogen ion transport</keyword>
<accession>A0ABW2A3D6</accession>
<comment type="function">
    <text evidence="1">Produces ATP from ADP in the presence of a proton gradient across the membrane. The gamma chain is believed to be important in regulating ATPase activity and the flow of protons through the CF(0) complex.</text>
</comment>
<evidence type="ECO:0000256" key="1">
    <source>
        <dbReference type="ARBA" id="ARBA00003456"/>
    </source>
</evidence>
<proteinExistence type="inferred from homology"/>
<keyword evidence="9" id="KW-0066">ATP synthesis</keyword>
<dbReference type="Proteomes" id="UP001596422">
    <property type="component" value="Unassembled WGS sequence"/>
</dbReference>
<evidence type="ECO:0000313" key="10">
    <source>
        <dbReference type="EMBL" id="MFC6671933.1"/>
    </source>
</evidence>
<evidence type="ECO:0000256" key="3">
    <source>
        <dbReference type="ARBA" id="ARBA00007681"/>
    </source>
</evidence>
<dbReference type="InterPro" id="IPR035968">
    <property type="entry name" value="ATP_synth_F1_ATPase_gsu"/>
</dbReference>
<protein>
    <submittedName>
        <fullName evidence="10">FoF1 ATP synthase subunit gamma</fullName>
    </submittedName>
</protein>
<evidence type="ECO:0000256" key="7">
    <source>
        <dbReference type="ARBA" id="ARBA00023136"/>
    </source>
</evidence>
<dbReference type="RefSeq" id="WP_379910408.1">
    <property type="nucleotide sequence ID" value="NZ_JBHSWE010000001.1"/>
</dbReference>
<keyword evidence="6" id="KW-0406">Ion transport</keyword>
<dbReference type="Pfam" id="PF00231">
    <property type="entry name" value="ATP-synt"/>
    <property type="match status" value="1"/>
</dbReference>
<dbReference type="SUPFAM" id="SSF52943">
    <property type="entry name" value="ATP synthase (F1-ATPase), gamma subunit"/>
    <property type="match status" value="1"/>
</dbReference>
<name>A0ABW2A3D6_9GAMM</name>
<dbReference type="EMBL" id="JBHSWE010000001">
    <property type="protein sequence ID" value="MFC6671933.1"/>
    <property type="molecule type" value="Genomic_DNA"/>
</dbReference>
<evidence type="ECO:0000256" key="4">
    <source>
        <dbReference type="ARBA" id="ARBA00022448"/>
    </source>
</evidence>
<sequence length="280" mass="31565">MSRQQLERHLRKLGEAREIMDAMKSLAYMETRRLARRIEVQQAMMQSLEAAATDFLAFYPQFLALPARGEPVHILLGSERGFCGNFNERLLQALEQRNDDKRARLIACGHKLCSRLGDDPRLYRAIDGASVLDEVSGTLNRLTEALTELQRDGGTLNLTLFYHETDGQEVRVRPLLPPFTALAPGGKRYGCAPELYLSPAQFFAELVDHYLFAALHQSAYSSLMAENHQRLQHLDGAVRYLDERLEALAQKGREIRQEEITEEIEVILLNAEASAANPGS</sequence>
<evidence type="ECO:0000256" key="8">
    <source>
        <dbReference type="ARBA" id="ARBA00023196"/>
    </source>
</evidence>
<gene>
    <name evidence="10" type="ORF">ACFQDL_19095</name>
</gene>
<evidence type="ECO:0000256" key="6">
    <source>
        <dbReference type="ARBA" id="ARBA00023065"/>
    </source>
</evidence>
<evidence type="ECO:0000256" key="2">
    <source>
        <dbReference type="ARBA" id="ARBA00004170"/>
    </source>
</evidence>
<reference evidence="11" key="1">
    <citation type="journal article" date="2019" name="Int. J. Syst. Evol. Microbiol.">
        <title>The Global Catalogue of Microorganisms (GCM) 10K type strain sequencing project: providing services to taxonomists for standard genome sequencing and annotation.</title>
        <authorList>
            <consortium name="The Broad Institute Genomics Platform"/>
            <consortium name="The Broad Institute Genome Sequencing Center for Infectious Disease"/>
            <person name="Wu L."/>
            <person name="Ma J."/>
        </authorList>
    </citation>
    <scope>NUCLEOTIDE SEQUENCE [LARGE SCALE GENOMIC DNA]</scope>
    <source>
        <strain evidence="11">NBRC 111756</strain>
    </source>
</reference>
<comment type="caution">
    <text evidence="10">The sequence shown here is derived from an EMBL/GenBank/DDBJ whole genome shotgun (WGS) entry which is preliminary data.</text>
</comment>
<dbReference type="Gene3D" id="3.40.1380.10">
    <property type="match status" value="1"/>
</dbReference>
<evidence type="ECO:0000256" key="9">
    <source>
        <dbReference type="ARBA" id="ARBA00023310"/>
    </source>
</evidence>
<keyword evidence="11" id="KW-1185">Reference proteome</keyword>
<keyword evidence="8" id="KW-0139">CF(1)</keyword>
<comment type="similarity">
    <text evidence="3">Belongs to the ATPase gamma chain family.</text>
</comment>
<evidence type="ECO:0000256" key="5">
    <source>
        <dbReference type="ARBA" id="ARBA00022781"/>
    </source>
</evidence>